<reference evidence="1" key="1">
    <citation type="submission" date="2018-05" db="EMBL/GenBank/DDBJ databases">
        <authorList>
            <person name="Lanie J.A."/>
            <person name="Ng W.-L."/>
            <person name="Kazmierczak K.M."/>
            <person name="Andrzejewski T.M."/>
            <person name="Davidsen T.M."/>
            <person name="Wayne K.J."/>
            <person name="Tettelin H."/>
            <person name="Glass J.I."/>
            <person name="Rusch D."/>
            <person name="Podicherti R."/>
            <person name="Tsui H.-C.T."/>
            <person name="Winkler M.E."/>
        </authorList>
    </citation>
    <scope>NUCLEOTIDE SEQUENCE</scope>
</reference>
<feature type="non-terminal residue" evidence="1">
    <location>
        <position position="107"/>
    </location>
</feature>
<gene>
    <name evidence="1" type="ORF">METZ01_LOCUS514276</name>
</gene>
<proteinExistence type="predicted"/>
<feature type="non-terminal residue" evidence="1">
    <location>
        <position position="1"/>
    </location>
</feature>
<accession>A0A383EWV4</accession>
<organism evidence="1">
    <name type="scientific">marine metagenome</name>
    <dbReference type="NCBI Taxonomy" id="408172"/>
    <lineage>
        <taxon>unclassified sequences</taxon>
        <taxon>metagenomes</taxon>
        <taxon>ecological metagenomes</taxon>
    </lineage>
</organism>
<dbReference type="EMBL" id="UINC01229633">
    <property type="protein sequence ID" value="SVE61422.1"/>
    <property type="molecule type" value="Genomic_DNA"/>
</dbReference>
<sequence length="107" mass="10965">VEDALEIVMAVTAPLKRSPEIAEVGYEIKSGRGLLGSVAAVEVGADPDVGGSAEKLTVVVKMVGQGLEISLRLVAFGCDAPLPAGDNHPYVEGETDDGATLGQSLYL</sequence>
<name>A0A383EWV4_9ZZZZ</name>
<evidence type="ECO:0000313" key="1">
    <source>
        <dbReference type="EMBL" id="SVE61422.1"/>
    </source>
</evidence>
<protein>
    <submittedName>
        <fullName evidence="1">Uncharacterized protein</fullName>
    </submittedName>
</protein>
<dbReference type="AlphaFoldDB" id="A0A383EWV4"/>